<sequence>MESRDDGIHEKDGKKLVVHYISTKGALTDILIPIAIPNPTIKRERILLKGDIPNPANPPSGCKFHKRFPLTVEKCSRVVPTFRNVRNNHFVACHFV</sequence>
<dbReference type="NCBIfam" id="TIGR01727">
    <property type="entry name" value="oligo_HPY"/>
    <property type="match status" value="1"/>
</dbReference>
<dbReference type="InterPro" id="IPR027417">
    <property type="entry name" value="P-loop_NTPase"/>
</dbReference>
<reference evidence="5 6" key="1">
    <citation type="submission" date="2023-07" db="EMBL/GenBank/DDBJ databases">
        <title>Genomic Encyclopedia of Type Strains, Phase IV (KMG-IV): sequencing the most valuable type-strain genomes for metagenomic binning, comparative biology and taxonomic classification.</title>
        <authorList>
            <person name="Goeker M."/>
        </authorList>
    </citation>
    <scope>NUCLEOTIDE SEQUENCE [LARGE SCALE GENOMIC DNA]</scope>
    <source>
        <strain evidence="5 6">DSM 23837</strain>
    </source>
</reference>
<accession>A0ABT9WXG9</accession>
<keyword evidence="2" id="KW-0813">Transport</keyword>
<dbReference type="EMBL" id="JAUSTT010000031">
    <property type="protein sequence ID" value="MDQ0177996.1"/>
    <property type="molecule type" value="Genomic_DNA"/>
</dbReference>
<evidence type="ECO:0000313" key="6">
    <source>
        <dbReference type="Proteomes" id="UP001223586"/>
    </source>
</evidence>
<organism evidence="5 6">
    <name type="scientific">Bacillus chungangensis</name>
    <dbReference type="NCBI Taxonomy" id="587633"/>
    <lineage>
        <taxon>Bacteria</taxon>
        <taxon>Bacillati</taxon>
        <taxon>Bacillota</taxon>
        <taxon>Bacilli</taxon>
        <taxon>Bacillales</taxon>
        <taxon>Bacillaceae</taxon>
        <taxon>Bacillus</taxon>
    </lineage>
</organism>
<keyword evidence="6" id="KW-1185">Reference proteome</keyword>
<dbReference type="InterPro" id="IPR013563">
    <property type="entry name" value="Oligopep_ABC_C"/>
</dbReference>
<keyword evidence="3" id="KW-0547">Nucleotide-binding</keyword>
<comment type="caution">
    <text evidence="5">The sequence shown here is derived from an EMBL/GenBank/DDBJ whole genome shotgun (WGS) entry which is preliminary data.</text>
</comment>
<comment type="similarity">
    <text evidence="1">Belongs to the ABC transporter superfamily.</text>
</comment>
<name>A0ABT9WXG9_9BACI</name>
<dbReference type="Proteomes" id="UP001223586">
    <property type="component" value="Unassembled WGS sequence"/>
</dbReference>
<evidence type="ECO:0000313" key="5">
    <source>
        <dbReference type="EMBL" id="MDQ0177996.1"/>
    </source>
</evidence>
<protein>
    <submittedName>
        <fullName evidence="5">Oligopeptide/dipeptide ABC transporter ATP-binding protein</fullName>
    </submittedName>
</protein>
<evidence type="ECO:0000256" key="2">
    <source>
        <dbReference type="ARBA" id="ARBA00022448"/>
    </source>
</evidence>
<dbReference type="GO" id="GO:0005524">
    <property type="term" value="F:ATP binding"/>
    <property type="evidence" value="ECO:0007669"/>
    <property type="project" value="UniProtKB-KW"/>
</dbReference>
<keyword evidence="4 5" id="KW-0067">ATP-binding</keyword>
<evidence type="ECO:0000256" key="1">
    <source>
        <dbReference type="ARBA" id="ARBA00005417"/>
    </source>
</evidence>
<evidence type="ECO:0000256" key="3">
    <source>
        <dbReference type="ARBA" id="ARBA00022741"/>
    </source>
</evidence>
<gene>
    <name evidence="5" type="ORF">J2S08_003890</name>
</gene>
<proteinExistence type="inferred from homology"/>
<dbReference type="Gene3D" id="3.40.50.300">
    <property type="entry name" value="P-loop containing nucleotide triphosphate hydrolases"/>
    <property type="match status" value="1"/>
</dbReference>
<evidence type="ECO:0000256" key="4">
    <source>
        <dbReference type="ARBA" id="ARBA00022840"/>
    </source>
</evidence>